<dbReference type="GO" id="GO:0006401">
    <property type="term" value="P:RNA catabolic process"/>
    <property type="evidence" value="ECO:0007669"/>
    <property type="project" value="InterPro"/>
</dbReference>
<dbReference type="InterPro" id="IPR013924">
    <property type="entry name" value="RNase_H2_suC"/>
</dbReference>
<feature type="compositionally biased region" description="Low complexity" evidence="1">
    <location>
        <begin position="1"/>
        <end position="13"/>
    </location>
</feature>
<name>A0A2I2GC18_9EURO</name>
<dbReference type="EMBL" id="MSFO01000003">
    <property type="protein sequence ID" value="PLB50423.1"/>
    <property type="molecule type" value="Genomic_DNA"/>
</dbReference>
<dbReference type="STRING" id="1392250.A0A2I2GC18"/>
<dbReference type="GeneID" id="36562298"/>
<reference evidence="2 3" key="1">
    <citation type="submission" date="2016-12" db="EMBL/GenBank/DDBJ databases">
        <title>The genomes of Aspergillus section Nigri reveals drivers in fungal speciation.</title>
        <authorList>
            <consortium name="DOE Joint Genome Institute"/>
            <person name="Vesth T.C."/>
            <person name="Nybo J."/>
            <person name="Theobald S."/>
            <person name="Brandl J."/>
            <person name="Frisvad J.C."/>
            <person name="Nielsen K.F."/>
            <person name="Lyhne E.K."/>
            <person name="Kogle M.E."/>
            <person name="Kuo A."/>
            <person name="Riley R."/>
            <person name="Clum A."/>
            <person name="Nolan M."/>
            <person name="Lipzen A."/>
            <person name="Salamov A."/>
            <person name="Henrissat B."/>
            <person name="Wiebenga A."/>
            <person name="De Vries R.P."/>
            <person name="Grigoriev I.V."/>
            <person name="Mortensen U.H."/>
            <person name="Andersen M.R."/>
            <person name="Baker S.E."/>
        </authorList>
    </citation>
    <scope>NUCLEOTIDE SEQUENCE [LARGE SCALE GENOMIC DNA]</scope>
    <source>
        <strain evidence="2 3">IBT 23096</strain>
    </source>
</reference>
<dbReference type="GO" id="GO:0032299">
    <property type="term" value="C:ribonuclease H2 complex"/>
    <property type="evidence" value="ECO:0007669"/>
    <property type="project" value="InterPro"/>
</dbReference>
<evidence type="ECO:0000313" key="2">
    <source>
        <dbReference type="EMBL" id="PLB50423.1"/>
    </source>
</evidence>
<dbReference type="OrthoDB" id="6222486at2759"/>
<dbReference type="Proteomes" id="UP000234275">
    <property type="component" value="Unassembled WGS sequence"/>
</dbReference>
<comment type="caution">
    <text evidence="2">The sequence shown here is derived from an EMBL/GenBank/DDBJ whole genome shotgun (WGS) entry which is preliminary data.</text>
</comment>
<gene>
    <name evidence="2" type="ORF">P170DRAFT_508608</name>
</gene>
<dbReference type="AlphaFoldDB" id="A0A2I2GC18"/>
<organism evidence="2 3">
    <name type="scientific">Aspergillus steynii IBT 23096</name>
    <dbReference type="NCBI Taxonomy" id="1392250"/>
    <lineage>
        <taxon>Eukaryota</taxon>
        <taxon>Fungi</taxon>
        <taxon>Dikarya</taxon>
        <taxon>Ascomycota</taxon>
        <taxon>Pezizomycotina</taxon>
        <taxon>Eurotiomycetes</taxon>
        <taxon>Eurotiomycetidae</taxon>
        <taxon>Eurotiales</taxon>
        <taxon>Aspergillaceae</taxon>
        <taxon>Aspergillus</taxon>
        <taxon>Aspergillus subgen. Circumdati</taxon>
    </lineage>
</organism>
<protein>
    <submittedName>
        <fullName evidence="2">Putative ribonuclease H2 subunit C</fullName>
    </submittedName>
</protein>
<evidence type="ECO:0000313" key="3">
    <source>
        <dbReference type="Proteomes" id="UP000234275"/>
    </source>
</evidence>
<proteinExistence type="predicted"/>
<evidence type="ECO:0000256" key="1">
    <source>
        <dbReference type="SAM" id="MobiDB-lite"/>
    </source>
</evidence>
<dbReference type="PANTHER" id="PTHR47204:SF1">
    <property type="entry name" value="RIBONUCLEASE H2 SUBUNIT C"/>
    <property type="match status" value="1"/>
</dbReference>
<dbReference type="CDD" id="cd09271">
    <property type="entry name" value="RNase_H2-C"/>
    <property type="match status" value="1"/>
</dbReference>
<dbReference type="Pfam" id="PF08615">
    <property type="entry name" value="RNase_H2_suC"/>
    <property type="match status" value="1"/>
</dbReference>
<dbReference type="Gene3D" id="2.40.128.680">
    <property type="match status" value="1"/>
</dbReference>
<dbReference type="PANTHER" id="PTHR47204">
    <property type="entry name" value="OS02G0168900 PROTEIN"/>
    <property type="match status" value="1"/>
</dbReference>
<sequence length="159" mass="17986">MFALQSQQQSSGSETEKTTDTCTPNILPCRIHHDGPVRSLDRYWEPVSDDKDKNLQTAYFRGRKLRGRRVEIPEGYEGVVAMPTERVLPATRKGVEDDEAEPEEPVKILEKQATFGEFMVWDHEVVPAADDPYVKGVEEWVKLAQVMHSTPASEKKAST</sequence>
<dbReference type="RefSeq" id="XP_024705725.1">
    <property type="nucleotide sequence ID" value="XM_024854592.1"/>
</dbReference>
<accession>A0A2I2GC18</accession>
<feature type="region of interest" description="Disordered" evidence="1">
    <location>
        <begin position="1"/>
        <end position="26"/>
    </location>
</feature>
<dbReference type="VEuPathDB" id="FungiDB:P170DRAFT_508608"/>
<keyword evidence="3" id="KW-1185">Reference proteome</keyword>